<dbReference type="InterPro" id="IPR001173">
    <property type="entry name" value="Glyco_trans_2-like"/>
</dbReference>
<dbReference type="Gene3D" id="3.90.550.10">
    <property type="entry name" value="Spore Coat Polysaccharide Biosynthesis Protein SpsA, Chain A"/>
    <property type="match status" value="1"/>
</dbReference>
<protein>
    <submittedName>
        <fullName evidence="6">Glycosyl transferase family 2</fullName>
    </submittedName>
</protein>
<dbReference type="Proteomes" id="UP000215145">
    <property type="component" value="Unassembled WGS sequence"/>
</dbReference>
<dbReference type="SUPFAM" id="SSF53448">
    <property type="entry name" value="Nucleotide-diphospho-sugar transferases"/>
    <property type="match status" value="1"/>
</dbReference>
<comment type="caution">
    <text evidence="6">The sequence shown here is derived from an EMBL/GenBank/DDBJ whole genome shotgun (WGS) entry which is preliminary data.</text>
</comment>
<dbReference type="EMBL" id="NMUQ01000004">
    <property type="protein sequence ID" value="OXM13122.1"/>
    <property type="molecule type" value="Genomic_DNA"/>
</dbReference>
<evidence type="ECO:0000313" key="7">
    <source>
        <dbReference type="Proteomes" id="UP000215145"/>
    </source>
</evidence>
<sequence>MKVTAAICTHNRARDTREAVLSVLEQQFDYLQYEVLVIDNRSTDGTEAEVRKIQAMSGIGAERVRYVREEKLGLSVSRNRAIKEARGEYILFLDDDAIAKPGWMGAIVDVFESDPAIGCVGGRIDPIWEGGEPAWLPDAFKTLYTVLDYSPRVMEMESPRIPFGANVAFRASLFRQYAPFREDLGRVGSSLLSNEESELIERIRQSSQVYYTPHAAVDHKIDKSRISRKWFLRRVYWQGISDAARGSRGAAYMTKQALKIGPALVMLLFSLANPRKQIIQLRRIQYSNGYIAGRLGWFK</sequence>
<organism evidence="6 7">
    <name type="scientific">Paenibacillus herberti</name>
    <dbReference type="NCBI Taxonomy" id="1619309"/>
    <lineage>
        <taxon>Bacteria</taxon>
        <taxon>Bacillati</taxon>
        <taxon>Bacillota</taxon>
        <taxon>Bacilli</taxon>
        <taxon>Bacillales</taxon>
        <taxon>Paenibacillaceae</taxon>
        <taxon>Paenibacillus</taxon>
    </lineage>
</organism>
<evidence type="ECO:0000259" key="5">
    <source>
        <dbReference type="Pfam" id="PF00535"/>
    </source>
</evidence>
<evidence type="ECO:0000313" key="6">
    <source>
        <dbReference type="EMBL" id="OXM13122.1"/>
    </source>
</evidence>
<reference evidence="6 7" key="1">
    <citation type="submission" date="2017-07" db="EMBL/GenBank/DDBJ databases">
        <title>Paenibacillus herberti R33 genome sequencing and assembly.</title>
        <authorList>
            <person name="Su W."/>
        </authorList>
    </citation>
    <scope>NUCLEOTIDE SEQUENCE [LARGE SCALE GENOMIC DNA]</scope>
    <source>
        <strain evidence="6 7">R33</strain>
    </source>
</reference>
<dbReference type="PANTHER" id="PTHR43179:SF12">
    <property type="entry name" value="GALACTOFURANOSYLTRANSFERASE GLFT2"/>
    <property type="match status" value="1"/>
</dbReference>
<comment type="pathway">
    <text evidence="1">Cell wall biogenesis; cell wall polysaccharide biosynthesis.</text>
</comment>
<name>A0A229NTH6_9BACL</name>
<dbReference type="InterPro" id="IPR029044">
    <property type="entry name" value="Nucleotide-diphossugar_trans"/>
</dbReference>
<keyword evidence="3" id="KW-0328">Glycosyltransferase</keyword>
<dbReference type="RefSeq" id="WP_089526831.1">
    <property type="nucleotide sequence ID" value="NZ_NMUQ01000004.1"/>
</dbReference>
<gene>
    <name evidence="6" type="ORF">CGZ75_23425</name>
</gene>
<keyword evidence="4 6" id="KW-0808">Transferase</keyword>
<dbReference type="GO" id="GO:0016757">
    <property type="term" value="F:glycosyltransferase activity"/>
    <property type="evidence" value="ECO:0007669"/>
    <property type="project" value="UniProtKB-KW"/>
</dbReference>
<comment type="similarity">
    <text evidence="2">Belongs to the glycosyltransferase 2 family.</text>
</comment>
<feature type="domain" description="Glycosyltransferase 2-like" evidence="5">
    <location>
        <begin position="6"/>
        <end position="176"/>
    </location>
</feature>
<proteinExistence type="inferred from homology"/>
<dbReference type="PANTHER" id="PTHR43179">
    <property type="entry name" value="RHAMNOSYLTRANSFERASE WBBL"/>
    <property type="match status" value="1"/>
</dbReference>
<dbReference type="OrthoDB" id="153025at2"/>
<dbReference type="Pfam" id="PF00535">
    <property type="entry name" value="Glycos_transf_2"/>
    <property type="match status" value="1"/>
</dbReference>
<evidence type="ECO:0000256" key="3">
    <source>
        <dbReference type="ARBA" id="ARBA00022676"/>
    </source>
</evidence>
<accession>A0A229NTH6</accession>
<evidence type="ECO:0000256" key="2">
    <source>
        <dbReference type="ARBA" id="ARBA00006739"/>
    </source>
</evidence>
<evidence type="ECO:0000256" key="1">
    <source>
        <dbReference type="ARBA" id="ARBA00004776"/>
    </source>
</evidence>
<evidence type="ECO:0000256" key="4">
    <source>
        <dbReference type="ARBA" id="ARBA00022679"/>
    </source>
</evidence>
<keyword evidence="7" id="KW-1185">Reference proteome</keyword>
<dbReference type="AlphaFoldDB" id="A0A229NTH6"/>
<dbReference type="CDD" id="cd00761">
    <property type="entry name" value="Glyco_tranf_GTA_type"/>
    <property type="match status" value="1"/>
</dbReference>